<dbReference type="EMBL" id="CP044331">
    <property type="protein sequence ID" value="QGM98694.1"/>
    <property type="molecule type" value="Genomic_DNA"/>
</dbReference>
<name>A0A6B8M467_9HYPH</name>
<gene>
    <name evidence="8" type="ORF">F7D14_15210</name>
</gene>
<evidence type="ECO:0000256" key="1">
    <source>
        <dbReference type="ARBA" id="ARBA00004442"/>
    </source>
</evidence>
<dbReference type="Gene3D" id="2.40.160.20">
    <property type="match status" value="1"/>
</dbReference>
<keyword evidence="4" id="KW-0998">Cell outer membrane</keyword>
<accession>A0A6B8M467</accession>
<organism evidence="8 9">
    <name type="scientific">Methylocystis parvus</name>
    <dbReference type="NCBI Taxonomy" id="134"/>
    <lineage>
        <taxon>Bacteria</taxon>
        <taxon>Pseudomonadati</taxon>
        <taxon>Pseudomonadota</taxon>
        <taxon>Alphaproteobacteria</taxon>
        <taxon>Hyphomicrobiales</taxon>
        <taxon>Methylocystaceae</taxon>
        <taxon>Methylocystis</taxon>
    </lineage>
</organism>
<evidence type="ECO:0000313" key="9">
    <source>
        <dbReference type="Proteomes" id="UP000422569"/>
    </source>
</evidence>
<comment type="subcellular location">
    <subcellularLocation>
        <location evidence="1">Cell outer membrane</location>
    </subcellularLocation>
</comment>
<evidence type="ECO:0000256" key="4">
    <source>
        <dbReference type="ARBA" id="ARBA00023237"/>
    </source>
</evidence>
<dbReference type="InterPro" id="IPR011250">
    <property type="entry name" value="OMP/PagP_B-barrel"/>
</dbReference>
<dbReference type="AlphaFoldDB" id="A0A6B8M467"/>
<dbReference type="RefSeq" id="WP_016919006.1">
    <property type="nucleotide sequence ID" value="NZ_CP044331.1"/>
</dbReference>
<evidence type="ECO:0000256" key="3">
    <source>
        <dbReference type="ARBA" id="ARBA00023136"/>
    </source>
</evidence>
<dbReference type="PANTHER" id="PTHR34001">
    <property type="entry name" value="BLL7405 PROTEIN"/>
    <property type="match status" value="1"/>
</dbReference>
<feature type="domain" description="Outer membrane protein beta-barrel" evidence="7">
    <location>
        <begin position="40"/>
        <end position="303"/>
    </location>
</feature>
<evidence type="ECO:0000256" key="6">
    <source>
        <dbReference type="SAM" id="SignalP"/>
    </source>
</evidence>
<evidence type="ECO:0000259" key="7">
    <source>
        <dbReference type="Pfam" id="PF13505"/>
    </source>
</evidence>
<dbReference type="GO" id="GO:0009279">
    <property type="term" value="C:cell outer membrane"/>
    <property type="evidence" value="ECO:0007669"/>
    <property type="project" value="UniProtKB-SubCell"/>
</dbReference>
<dbReference type="Pfam" id="PF13505">
    <property type="entry name" value="OMP_b-brl"/>
    <property type="match status" value="1"/>
</dbReference>
<protein>
    <submittedName>
        <fullName evidence="8">Porin family protein</fullName>
    </submittedName>
</protein>
<reference evidence="8 9" key="1">
    <citation type="submission" date="2019-09" db="EMBL/GenBank/DDBJ databases">
        <title>Isolation and complete genome sequencing of Methylocystis species.</title>
        <authorList>
            <person name="Rumah B.L."/>
            <person name="Stead C.E."/>
            <person name="Stevens B.C."/>
            <person name="Minton N.P."/>
            <person name="Grosse-Honebrink A."/>
            <person name="Zhang Y."/>
        </authorList>
    </citation>
    <scope>NUCLEOTIDE SEQUENCE [LARGE SCALE GENOMIC DNA]</scope>
    <source>
        <strain evidence="8 9">BRCS2</strain>
    </source>
</reference>
<dbReference type="Proteomes" id="UP000422569">
    <property type="component" value="Chromosome"/>
</dbReference>
<evidence type="ECO:0000313" key="8">
    <source>
        <dbReference type="EMBL" id="QGM98694.1"/>
    </source>
</evidence>
<evidence type="ECO:0000256" key="5">
    <source>
        <dbReference type="ARBA" id="ARBA00038306"/>
    </source>
</evidence>
<dbReference type="InterPro" id="IPR051692">
    <property type="entry name" value="OMP-like"/>
</dbReference>
<comment type="similarity">
    <text evidence="5">Belongs to the Omp25/RopB family.</text>
</comment>
<evidence type="ECO:0000256" key="2">
    <source>
        <dbReference type="ARBA" id="ARBA00022729"/>
    </source>
</evidence>
<sequence length="321" mass="33993">MKKYLVGVATWALSSASALAADMPYYNPPPARYVAPPIYTWTGFYVGVNLGGTFAISPFIKPSQNAVDLPQTVALVPAPLPPDANIAAVAATTAAARLKADNSGFIGGAQIGYDWQAGNGGVIGIEADAEGFSRIRARASSALLMDVPDGGGYQIGAFTAGSRSLNFLGTVRLRAGWLALPTLLLYATGGFAYGQISGDYGVTQAYFPQPGSPYLLAAWTGQGSYSKIATGWTLGFGTEWMIYPGVTIRGEYLYYSLGSVQTSGTIQKDPTSPPIVGPAWQNLTRSYTSYNGNIFRVGLNIRFSDYTPLVKPVAGPIYARY</sequence>
<dbReference type="InterPro" id="IPR027385">
    <property type="entry name" value="Beta-barrel_OMP"/>
</dbReference>
<dbReference type="PANTHER" id="PTHR34001:SF3">
    <property type="entry name" value="BLL7405 PROTEIN"/>
    <property type="match status" value="1"/>
</dbReference>
<keyword evidence="2 6" id="KW-0732">Signal</keyword>
<feature type="signal peptide" evidence="6">
    <location>
        <begin position="1"/>
        <end position="20"/>
    </location>
</feature>
<keyword evidence="9" id="KW-1185">Reference proteome</keyword>
<feature type="chain" id="PRO_5025411612" evidence="6">
    <location>
        <begin position="21"/>
        <end position="321"/>
    </location>
</feature>
<keyword evidence="3" id="KW-0472">Membrane</keyword>
<dbReference type="SUPFAM" id="SSF56925">
    <property type="entry name" value="OMPA-like"/>
    <property type="match status" value="1"/>
</dbReference>
<proteinExistence type="inferred from homology"/>
<dbReference type="KEGG" id="mpar:F7D14_15210"/>